<protein>
    <submittedName>
        <fullName evidence="7">ABC transporter, periplasmic spermidine putrescine-binding protein PotD (TC 3.A.1.11.1)</fullName>
    </submittedName>
</protein>
<feature type="binding site" evidence="5">
    <location>
        <position position="43"/>
    </location>
    <ligand>
        <name>spermidine</name>
        <dbReference type="ChEBI" id="CHEBI:57834"/>
    </ligand>
</feature>
<evidence type="ECO:0000256" key="4">
    <source>
        <dbReference type="ARBA" id="ARBA00022764"/>
    </source>
</evidence>
<feature type="binding site" evidence="5">
    <location>
        <position position="92"/>
    </location>
    <ligand>
        <name>spermidine</name>
        <dbReference type="ChEBI" id="CHEBI:57834"/>
    </ligand>
</feature>
<dbReference type="PIRSF" id="PIRSF019574">
    <property type="entry name" value="Periplasmic_polyamine_BP"/>
    <property type="match status" value="1"/>
</dbReference>
<dbReference type="Pfam" id="PF13416">
    <property type="entry name" value="SBP_bac_8"/>
    <property type="match status" value="1"/>
</dbReference>
<evidence type="ECO:0000256" key="5">
    <source>
        <dbReference type="PIRSR" id="PIRSR019574-1"/>
    </source>
</evidence>
<dbReference type="GO" id="GO:0042597">
    <property type="term" value="C:periplasmic space"/>
    <property type="evidence" value="ECO:0007669"/>
    <property type="project" value="UniProtKB-SubCell"/>
</dbReference>
<dbReference type="GO" id="GO:0015846">
    <property type="term" value="P:polyamine transport"/>
    <property type="evidence" value="ECO:0007669"/>
    <property type="project" value="InterPro"/>
</dbReference>
<dbReference type="OrthoDB" id="9769319at2"/>
<organism evidence="7 8">
    <name type="scientific">Clostridium tyrobutyricum DIVETGP</name>
    <dbReference type="NCBI Taxonomy" id="1408889"/>
    <lineage>
        <taxon>Bacteria</taxon>
        <taxon>Bacillati</taxon>
        <taxon>Bacillota</taxon>
        <taxon>Clostridia</taxon>
        <taxon>Eubacteriales</taxon>
        <taxon>Clostridiaceae</taxon>
        <taxon>Clostridium</taxon>
    </lineage>
</organism>
<dbReference type="AlphaFoldDB" id="W6N915"/>
<keyword evidence="8" id="KW-1185">Reference proteome</keyword>
<dbReference type="PANTHER" id="PTHR30222">
    <property type="entry name" value="SPERMIDINE/PUTRESCINE-BINDING PERIPLASMIC PROTEIN"/>
    <property type="match status" value="1"/>
</dbReference>
<comment type="subcellular location">
    <subcellularLocation>
        <location evidence="1">Periplasm</location>
    </subcellularLocation>
</comment>
<dbReference type="Gene3D" id="3.40.190.10">
    <property type="entry name" value="Periplasmic binding protein-like II"/>
    <property type="match status" value="2"/>
</dbReference>
<keyword evidence="2" id="KW-0813">Transport</keyword>
<proteinExistence type="predicted"/>
<evidence type="ECO:0000256" key="3">
    <source>
        <dbReference type="ARBA" id="ARBA00022729"/>
    </source>
</evidence>
<dbReference type="GeneID" id="29418534"/>
<gene>
    <name evidence="7" type="ORF">CTDIVETGP_3010</name>
</gene>
<accession>W6N915</accession>
<evidence type="ECO:0000313" key="7">
    <source>
        <dbReference type="EMBL" id="CDL92940.1"/>
    </source>
</evidence>
<evidence type="ECO:0000256" key="1">
    <source>
        <dbReference type="ARBA" id="ARBA00004418"/>
    </source>
</evidence>
<keyword evidence="3 6" id="KW-0732">Signal</keyword>
<dbReference type="PROSITE" id="PS51257">
    <property type="entry name" value="PROKAR_LIPOPROTEIN"/>
    <property type="match status" value="1"/>
</dbReference>
<name>W6N915_CLOTY</name>
<evidence type="ECO:0000256" key="6">
    <source>
        <dbReference type="SAM" id="SignalP"/>
    </source>
</evidence>
<dbReference type="RefSeq" id="WP_017894932.1">
    <property type="nucleotide sequence ID" value="NZ_CBXI010000044.1"/>
</dbReference>
<sequence>MKKKTLVVLICCIILATLFSGCQDSKAKKNGYADKLYLYNWSEYMTQDVLDGFKKEYGIEVVQSTYESNDEMMAKLIAGKKGQYDIAVPTNYYIKSMKEKGLLEPYDKNAIANLKNIDPSYKNLQYDENNQYTVPYMGTVSLWVGNKKMLDKSGVTINKMSDLKNNALKNNIVLTDDPQDDISIALTAMGKDPTTHDVDTIKSTINYWNNMEDYVKSISDVSDARTMLARGEISVANVYSGDALQAMDQNKDLQVVMDNEKKSFSIDNFVLLKGSKHKKEAELFINYCLRPDVSAKLTEEYKYVCLNKAAVSQLPDSLAKNTACVLTDKMKKQLFYINDFDANSTSAMVDVMTRVKSSR</sequence>
<keyword evidence="4" id="KW-0574">Periplasm</keyword>
<evidence type="ECO:0000313" key="8">
    <source>
        <dbReference type="Proteomes" id="UP000019482"/>
    </source>
</evidence>
<evidence type="ECO:0000256" key="2">
    <source>
        <dbReference type="ARBA" id="ARBA00022448"/>
    </source>
</evidence>
<dbReference type="InterPro" id="IPR006059">
    <property type="entry name" value="SBP"/>
</dbReference>
<dbReference type="SUPFAM" id="SSF53850">
    <property type="entry name" value="Periplasmic binding protein-like II"/>
    <property type="match status" value="1"/>
</dbReference>
<feature type="chain" id="PRO_5004880745" evidence="6">
    <location>
        <begin position="28"/>
        <end position="359"/>
    </location>
</feature>
<dbReference type="GO" id="GO:0019808">
    <property type="term" value="F:polyamine binding"/>
    <property type="evidence" value="ECO:0007669"/>
    <property type="project" value="InterPro"/>
</dbReference>
<dbReference type="PRINTS" id="PR00909">
    <property type="entry name" value="SPERMDNBNDNG"/>
</dbReference>
<comment type="caution">
    <text evidence="7">The sequence shown here is derived from an EMBL/GenBank/DDBJ whole genome shotgun (WGS) entry which is preliminary data.</text>
</comment>
<dbReference type="InterPro" id="IPR001188">
    <property type="entry name" value="Sperm_putr-bd"/>
</dbReference>
<dbReference type="CDD" id="cd13590">
    <property type="entry name" value="PBP2_PotD_PotF_like"/>
    <property type="match status" value="1"/>
</dbReference>
<feature type="signal peptide" evidence="6">
    <location>
        <begin position="1"/>
        <end position="27"/>
    </location>
</feature>
<reference evidence="7 8" key="1">
    <citation type="journal article" date="2015" name="Genome Announc.">
        <title>Draft Genome Sequence of Clostridium tyrobutyricum Strain DIVETGP, Isolated from Cow's Milk for Grana Padano Production.</title>
        <authorList>
            <person name="Soggiu A."/>
            <person name="Piras C."/>
            <person name="Gaiarsa S."/>
            <person name="Sassera D."/>
            <person name="Roncada P."/>
            <person name="Bendixen E."/>
            <person name="Brasca M."/>
            <person name="Bonizzi L."/>
        </authorList>
    </citation>
    <scope>NUCLEOTIDE SEQUENCE [LARGE SCALE GENOMIC DNA]</scope>
    <source>
        <strain evidence="7 8">DIVETGP</strain>
    </source>
</reference>
<dbReference type="EMBL" id="CBXI010000044">
    <property type="protein sequence ID" value="CDL92940.1"/>
    <property type="molecule type" value="Genomic_DNA"/>
</dbReference>
<dbReference type="Proteomes" id="UP000019482">
    <property type="component" value="Unassembled WGS sequence"/>
</dbReference>
<dbReference type="PANTHER" id="PTHR30222:SF17">
    <property type="entry name" value="SPERMIDINE_PUTRESCINE-BINDING PERIPLASMIC PROTEIN"/>
    <property type="match status" value="1"/>
</dbReference>